<feature type="transmembrane region" description="Helical" evidence="7">
    <location>
        <begin position="674"/>
        <end position="696"/>
    </location>
</feature>
<reference evidence="9 10" key="1">
    <citation type="submission" date="2024-06" db="EMBL/GenBank/DDBJ databases">
        <authorList>
            <person name="Lee S.D."/>
        </authorList>
    </citation>
    <scope>NUCLEOTIDE SEQUENCE [LARGE SCALE GENOMIC DNA]</scope>
    <source>
        <strain evidence="9 10">N1-10</strain>
    </source>
</reference>
<feature type="transmembrane region" description="Helical" evidence="7">
    <location>
        <begin position="275"/>
        <end position="297"/>
    </location>
</feature>
<proteinExistence type="inferred from homology"/>
<comment type="similarity">
    <text evidence="6">Belongs to the ABC-4 integral membrane protein family.</text>
</comment>
<dbReference type="InterPro" id="IPR003838">
    <property type="entry name" value="ABC3_permease_C"/>
</dbReference>
<keyword evidence="3 7" id="KW-0812">Transmembrane</keyword>
<sequence>MTFTALWLRLELRRRWRSLVVLALLVALAGTAVLASVAGARRGDTAVDRLVARTSPADITVLPNQHGFDWDRIRALPEVEALTTFVISSFQIEGVPDNSTGFAVADDANMRTIERPIVLQGRLADQARDDEVVVSAHFPGAFHKGVGDYLTIRLFTPAQVDTYVTGADPGAPAGPSIRARIVGVVRSPWYHDNVRDQGSVAVSAALYLNHRANFVGSTDQIYLNALVRLKGGEKTIPEFRADLARVSGRTDIDIWDNAELERHATRVNTFEGDCLLGFAGAALIAALFLVGQSVLRYTSATVADLQTLRGVGLGNRQALAAASAGPVIAALLGSLLGAAGAVLVSRWMPIGAAALYEPSPGFDVDWLVLGAGLVLTPLLALAGSVASAWLALASAQNRTAPRRSAVAVATARAGLPVPVVVGTRFALEPGRGRTAVPVRPALLGAVIGVLGVLAAFTFAAAVADAAANPARFGQTHQLESFLGLNSTDFGKVDPVLARIAADPAVTAVNNARIAVAESGDTSITTYTVDPVGGKPLSVVTVSGRLPQAADQIMLAPTSARALHAEVGSWVTLTGAARARREFTVTGIGFVPEGSHNDYDAGAWATTDGYRALFGTAFKFHLAEIALRPGSSTAAMTRQLQHEAAPLTGGQSIGLQQVTAPQQLAEIQDVQTLPLFLGGFLLLLAAGAVGHALATAVRRRRHDVAVLRALGMTRRQSRLVVVVQATVLALVGLLFGIPLGLALGRTLWRQVADSTPLAYHPPLALLTLLLAGPVALLLANLLAAWPGHRAARLHVGQTLRAE</sequence>
<evidence type="ECO:0000256" key="1">
    <source>
        <dbReference type="ARBA" id="ARBA00004651"/>
    </source>
</evidence>
<evidence type="ECO:0000256" key="4">
    <source>
        <dbReference type="ARBA" id="ARBA00022989"/>
    </source>
</evidence>
<keyword evidence="10" id="KW-1185">Reference proteome</keyword>
<name>A0ABV6XQB7_9ACTN</name>
<evidence type="ECO:0000256" key="3">
    <source>
        <dbReference type="ARBA" id="ARBA00022692"/>
    </source>
</evidence>
<comment type="subcellular location">
    <subcellularLocation>
        <location evidence="1">Cell membrane</location>
        <topology evidence="1">Multi-pass membrane protein</topology>
    </subcellularLocation>
</comment>
<dbReference type="Pfam" id="PF02687">
    <property type="entry name" value="FtsX"/>
    <property type="match status" value="1"/>
</dbReference>
<dbReference type="InterPro" id="IPR050250">
    <property type="entry name" value="Macrolide_Exporter_MacB"/>
</dbReference>
<dbReference type="EMBL" id="JBEUKS010000006">
    <property type="protein sequence ID" value="MFC1440470.1"/>
    <property type="molecule type" value="Genomic_DNA"/>
</dbReference>
<evidence type="ECO:0000256" key="7">
    <source>
        <dbReference type="SAM" id="Phobius"/>
    </source>
</evidence>
<feature type="transmembrane region" description="Helical" evidence="7">
    <location>
        <begin position="717"/>
        <end position="742"/>
    </location>
</feature>
<dbReference type="PANTHER" id="PTHR30572">
    <property type="entry name" value="MEMBRANE COMPONENT OF TRANSPORTER-RELATED"/>
    <property type="match status" value="1"/>
</dbReference>
<feature type="domain" description="ABC3 transporter permease C-terminal" evidence="8">
    <location>
        <begin position="675"/>
        <end position="784"/>
    </location>
</feature>
<feature type="transmembrane region" description="Helical" evidence="7">
    <location>
        <begin position="441"/>
        <end position="463"/>
    </location>
</feature>
<dbReference type="RefSeq" id="WP_380565952.1">
    <property type="nucleotide sequence ID" value="NZ_JBEUKS010000006.1"/>
</dbReference>
<dbReference type="Proteomes" id="UP001592581">
    <property type="component" value="Unassembled WGS sequence"/>
</dbReference>
<dbReference type="PANTHER" id="PTHR30572:SF4">
    <property type="entry name" value="ABC TRANSPORTER PERMEASE YTRF"/>
    <property type="match status" value="1"/>
</dbReference>
<evidence type="ECO:0000256" key="2">
    <source>
        <dbReference type="ARBA" id="ARBA00022475"/>
    </source>
</evidence>
<keyword evidence="5 7" id="KW-0472">Membrane</keyword>
<keyword evidence="4 7" id="KW-1133">Transmembrane helix</keyword>
<evidence type="ECO:0000259" key="8">
    <source>
        <dbReference type="Pfam" id="PF02687"/>
    </source>
</evidence>
<comment type="caution">
    <text evidence="9">The sequence shown here is derived from an EMBL/GenBank/DDBJ whole genome shotgun (WGS) entry which is preliminary data.</text>
</comment>
<feature type="transmembrane region" description="Helical" evidence="7">
    <location>
        <begin position="762"/>
        <end position="784"/>
    </location>
</feature>
<keyword evidence="2" id="KW-1003">Cell membrane</keyword>
<feature type="transmembrane region" description="Helical" evidence="7">
    <location>
        <begin position="366"/>
        <end position="393"/>
    </location>
</feature>
<protein>
    <submittedName>
        <fullName evidence="9">FtsX-like permease family protein</fullName>
    </submittedName>
</protein>
<gene>
    <name evidence="9" type="ORF">ABUW04_19625</name>
</gene>
<feature type="transmembrane region" description="Helical" evidence="7">
    <location>
        <begin position="318"/>
        <end position="346"/>
    </location>
</feature>
<evidence type="ECO:0000256" key="6">
    <source>
        <dbReference type="ARBA" id="ARBA00038076"/>
    </source>
</evidence>
<accession>A0ABV6XQB7</accession>
<organism evidence="9 10">
    <name type="scientific">Streptacidiphilus jeojiensis</name>
    <dbReference type="NCBI Taxonomy" id="3229225"/>
    <lineage>
        <taxon>Bacteria</taxon>
        <taxon>Bacillati</taxon>
        <taxon>Actinomycetota</taxon>
        <taxon>Actinomycetes</taxon>
        <taxon>Kitasatosporales</taxon>
        <taxon>Streptomycetaceae</taxon>
        <taxon>Streptacidiphilus</taxon>
    </lineage>
</organism>
<evidence type="ECO:0000313" key="10">
    <source>
        <dbReference type="Proteomes" id="UP001592581"/>
    </source>
</evidence>
<evidence type="ECO:0000313" key="9">
    <source>
        <dbReference type="EMBL" id="MFC1440470.1"/>
    </source>
</evidence>
<evidence type="ECO:0000256" key="5">
    <source>
        <dbReference type="ARBA" id="ARBA00023136"/>
    </source>
</evidence>